<accession>A0ABZ2YIJ6</accession>
<protein>
    <submittedName>
        <fullName evidence="2">Uncharacterized protein</fullName>
    </submittedName>
</protein>
<organism evidence="2 3">
    <name type="scientific">Candidatus Phytoplasma asteris</name>
    <dbReference type="NCBI Taxonomy" id="85620"/>
    <lineage>
        <taxon>Bacteria</taxon>
        <taxon>Bacillati</taxon>
        <taxon>Mycoplasmatota</taxon>
        <taxon>Mollicutes</taxon>
        <taxon>Acholeplasmatales</taxon>
        <taxon>Acholeplasmataceae</taxon>
        <taxon>Candidatus Phytoplasma</taxon>
        <taxon>16SrI (Aster yellows group)</taxon>
    </lineage>
</organism>
<gene>
    <name evidence="2" type="ORF">M33023_06590</name>
</gene>
<reference evidence="2" key="1">
    <citation type="submission" date="2023-06" db="EMBL/GenBank/DDBJ databases">
        <title>Complete Genome of Candidatus Phytoplasma asteris M33.</title>
        <authorList>
            <person name="Toth R."/>
            <person name="Ilic A.-M."/>
            <person name="Huettel B."/>
            <person name="Duduk B."/>
            <person name="Kube M."/>
        </authorList>
    </citation>
    <scope>NUCLEOTIDE SEQUENCE [LARGE SCALE GENOMIC DNA]</scope>
    <source>
        <strain evidence="2">M33</strain>
    </source>
</reference>
<dbReference type="Proteomes" id="UP001470586">
    <property type="component" value="Chromosome"/>
</dbReference>
<proteinExistence type="predicted"/>
<name>A0ABZ2YIJ6_9MOLU</name>
<feature type="compositionally biased region" description="Polar residues" evidence="1">
    <location>
        <begin position="16"/>
        <end position="35"/>
    </location>
</feature>
<keyword evidence="3" id="KW-1185">Reference proteome</keyword>
<feature type="region of interest" description="Disordered" evidence="1">
    <location>
        <begin position="15"/>
        <end position="35"/>
    </location>
</feature>
<sequence length="66" mass="8083">MKKYRIEIIKNHSSENDNNLTLTNPITPPKHQNNTLKTHFPIFPKYKYLNEQKDYIKEFNKQNKHR</sequence>
<evidence type="ECO:0000256" key="1">
    <source>
        <dbReference type="SAM" id="MobiDB-lite"/>
    </source>
</evidence>
<evidence type="ECO:0000313" key="2">
    <source>
        <dbReference type="EMBL" id="WZN38786.1"/>
    </source>
</evidence>
<evidence type="ECO:0000313" key="3">
    <source>
        <dbReference type="Proteomes" id="UP001470586"/>
    </source>
</evidence>
<dbReference type="EMBL" id="CP128397">
    <property type="protein sequence ID" value="WZN38786.1"/>
    <property type="molecule type" value="Genomic_DNA"/>
</dbReference>
<dbReference type="RefSeq" id="WP_341833599.1">
    <property type="nucleotide sequence ID" value="NZ_CP128397.1"/>
</dbReference>